<accession>A0ABT1QM28</accession>
<dbReference type="EMBL" id="JANFQO010000002">
    <property type="protein sequence ID" value="MCQ4163591.1"/>
    <property type="molecule type" value="Genomic_DNA"/>
</dbReference>
<dbReference type="Proteomes" id="UP001165498">
    <property type="component" value="Unassembled WGS sequence"/>
</dbReference>
<evidence type="ECO:0000313" key="1">
    <source>
        <dbReference type="EMBL" id="MCQ4163591.1"/>
    </source>
</evidence>
<keyword evidence="2" id="KW-1185">Reference proteome</keyword>
<evidence type="ECO:0000313" key="2">
    <source>
        <dbReference type="Proteomes" id="UP001165498"/>
    </source>
</evidence>
<gene>
    <name evidence="1" type="ORF">NM961_02590</name>
</gene>
<name>A0ABT1QM28_9GAMM</name>
<proteinExistence type="predicted"/>
<dbReference type="SUPFAM" id="SSF56059">
    <property type="entry name" value="Glutathione synthetase ATP-binding domain-like"/>
    <property type="match status" value="1"/>
</dbReference>
<protein>
    <recommendedName>
        <fullName evidence="3">Glutathionylspermidine synthase</fullName>
    </recommendedName>
</protein>
<comment type="caution">
    <text evidence="1">The sequence shown here is derived from an EMBL/GenBank/DDBJ whole genome shotgun (WGS) entry which is preliminary data.</text>
</comment>
<reference evidence="1" key="1">
    <citation type="submission" date="2022-07" db="EMBL/GenBank/DDBJ databases">
        <title>Tahibacter sp., a new gammaproteobacterium isolated from the silt sample collected at pig farm.</title>
        <authorList>
            <person name="Chen H."/>
        </authorList>
    </citation>
    <scope>NUCLEOTIDE SEQUENCE</scope>
    <source>
        <strain evidence="1">P2K</strain>
    </source>
</reference>
<evidence type="ECO:0008006" key="3">
    <source>
        <dbReference type="Google" id="ProtNLM"/>
    </source>
</evidence>
<organism evidence="1 2">
    <name type="scientific">Tahibacter harae</name>
    <dbReference type="NCBI Taxonomy" id="2963937"/>
    <lineage>
        <taxon>Bacteria</taxon>
        <taxon>Pseudomonadati</taxon>
        <taxon>Pseudomonadota</taxon>
        <taxon>Gammaproteobacteria</taxon>
        <taxon>Lysobacterales</taxon>
        <taxon>Rhodanobacteraceae</taxon>
        <taxon>Tahibacter</taxon>
    </lineage>
</organism>
<dbReference type="RefSeq" id="WP_255910950.1">
    <property type="nucleotide sequence ID" value="NZ_JANFQO010000002.1"/>
</dbReference>
<sequence>MDMNPEIVNNHLATSRSAVRFLDYSVNQQRCLKRLPLLDDSLPVYFRNYPYPLHAWPWFIAADMRRTLQDCACRVPELIYRALRAEFRDDAARFAAFFRMQEILAGIFLDSGLNLDHVMLRMDAVMTARGLKIMEVNAGPNIGGWQIQWMDQQYRKQPELMPFFEANECRSKNIPLGYMRHLVDQSIAGGALDEGRVNVMFSVDDGFMNDAMQDTFRKLYYQALADAGVEGEIFFEVGIGAVEYRHSGVFLRGRRLSTLVSYHFNTDMVLPHELYRAYLRGQVYWPDNPFVSVLGDKRALAIVYRHRDTGLFTPQERAIIEEFVPWCETVRAQSVDFDGRRWDMEQLLLQRRADFVVKIANGAQGNDVFVGRYQSDADWRGIVTRALGEGAWLAQEYCASLPFYGQYGDEGYAEHDVIWGVFGFGRSYGGCWLRLMLRNSGNGIINSAKGAQETIVYEVQD</sequence>